<comment type="similarity">
    <text evidence="6">Belongs to the DESIGUAL family.</text>
</comment>
<reference evidence="8" key="1">
    <citation type="submission" date="2021-08" db="EMBL/GenBank/DDBJ databases">
        <title>WGS assembly of Ceratopteris richardii.</title>
        <authorList>
            <person name="Marchant D.B."/>
            <person name="Chen G."/>
            <person name="Jenkins J."/>
            <person name="Shu S."/>
            <person name="Leebens-Mack J."/>
            <person name="Grimwood J."/>
            <person name="Schmutz J."/>
            <person name="Soltis P."/>
            <person name="Soltis D."/>
            <person name="Chen Z.-H."/>
        </authorList>
    </citation>
    <scope>NUCLEOTIDE SEQUENCE</scope>
    <source>
        <strain evidence="8">Whitten #5841</strain>
        <tissue evidence="8">Leaf</tissue>
    </source>
</reference>
<evidence type="ECO:0000256" key="5">
    <source>
        <dbReference type="ARBA" id="ARBA00023136"/>
    </source>
</evidence>
<dbReference type="EMBL" id="CM035435">
    <property type="protein sequence ID" value="KAH7290855.1"/>
    <property type="molecule type" value="Genomic_DNA"/>
</dbReference>
<gene>
    <name evidence="8" type="ORF">KP509_30G066600</name>
</gene>
<dbReference type="InterPro" id="IPR009606">
    <property type="entry name" value="DEAL/Modifying_wall_lignin1/2"/>
</dbReference>
<comment type="caution">
    <text evidence="8">The sequence shown here is derived from an EMBL/GenBank/DDBJ whole genome shotgun (WGS) entry which is preliminary data.</text>
</comment>
<dbReference type="PANTHER" id="PTHR31769">
    <property type="entry name" value="OS07G0462200 PROTEIN-RELATED"/>
    <property type="match status" value="1"/>
</dbReference>
<dbReference type="GO" id="GO:0012505">
    <property type="term" value="C:endomembrane system"/>
    <property type="evidence" value="ECO:0007669"/>
    <property type="project" value="UniProtKB-SubCell"/>
</dbReference>
<dbReference type="EMBL" id="CM035435">
    <property type="protein sequence ID" value="KAH7290857.1"/>
    <property type="molecule type" value="Genomic_DNA"/>
</dbReference>
<keyword evidence="2 7" id="KW-0812">Transmembrane</keyword>
<feature type="transmembrane region" description="Helical" evidence="7">
    <location>
        <begin position="94"/>
        <end position="118"/>
    </location>
</feature>
<protein>
    <submittedName>
        <fullName evidence="8">Uncharacterized protein</fullName>
    </submittedName>
</protein>
<dbReference type="EMBL" id="CM035435">
    <property type="protein sequence ID" value="KAH7290858.1"/>
    <property type="molecule type" value="Genomic_DNA"/>
</dbReference>
<name>A0A8T2R4F1_CERRI</name>
<dbReference type="Pfam" id="PF06749">
    <property type="entry name" value="DUF1218"/>
    <property type="match status" value="1"/>
</dbReference>
<evidence type="ECO:0000256" key="3">
    <source>
        <dbReference type="ARBA" id="ARBA00022729"/>
    </source>
</evidence>
<dbReference type="AlphaFoldDB" id="A0A8T2R4F1"/>
<feature type="transmembrane region" description="Helical" evidence="7">
    <location>
        <begin position="138"/>
        <end position="158"/>
    </location>
</feature>
<evidence type="ECO:0000256" key="4">
    <source>
        <dbReference type="ARBA" id="ARBA00022989"/>
    </source>
</evidence>
<evidence type="ECO:0000313" key="9">
    <source>
        <dbReference type="Proteomes" id="UP000825935"/>
    </source>
</evidence>
<dbReference type="EMBL" id="CM035435">
    <property type="protein sequence ID" value="KAH7290856.1"/>
    <property type="molecule type" value="Genomic_DNA"/>
</dbReference>
<evidence type="ECO:0000256" key="2">
    <source>
        <dbReference type="ARBA" id="ARBA00022692"/>
    </source>
</evidence>
<dbReference type="InterPro" id="IPR052222">
    <property type="entry name" value="DESIGUAL"/>
</dbReference>
<proteinExistence type="inferred from homology"/>
<evidence type="ECO:0000313" key="8">
    <source>
        <dbReference type="EMBL" id="KAH7290857.1"/>
    </source>
</evidence>
<dbReference type="OrthoDB" id="1931917at2759"/>
<keyword evidence="4 7" id="KW-1133">Transmembrane helix</keyword>
<accession>A0A8T2R4F1</accession>
<dbReference type="Proteomes" id="UP000825935">
    <property type="component" value="Chromosome 30"/>
</dbReference>
<evidence type="ECO:0000256" key="1">
    <source>
        <dbReference type="ARBA" id="ARBA00004127"/>
    </source>
</evidence>
<feature type="transmembrane region" description="Helical" evidence="7">
    <location>
        <begin position="53"/>
        <end position="73"/>
    </location>
</feature>
<comment type="subcellular location">
    <subcellularLocation>
        <location evidence="1">Endomembrane system</location>
        <topology evidence="1">Multi-pass membrane protein</topology>
    </subcellularLocation>
</comment>
<feature type="transmembrane region" description="Helical" evidence="7">
    <location>
        <begin position="7"/>
        <end position="27"/>
    </location>
</feature>
<keyword evidence="5 7" id="KW-0472">Membrane</keyword>
<keyword evidence="3" id="KW-0732">Signal</keyword>
<sequence length="199" mass="21336">MALSHAGMLTSAISITGLLSFILGIIAENKKPASGFSTKQGDLTYCVYPADPYIPLGALSAVLLAVTSVFGVVSIFFSYNRKAVPLAALVKSKLLVAFAIISGILFFVSEGLILWSIITENSHRQHRIHLASDCPTAKTGLMGGAAFLALDTMLFWLICQMLTMNARADFLDFDEEDEKNTHGYGADYAAVPTQPAVKA</sequence>
<dbReference type="OMA" id="AIFFPYS"/>
<organism evidence="8 9">
    <name type="scientific">Ceratopteris richardii</name>
    <name type="common">Triangle waterfern</name>
    <dbReference type="NCBI Taxonomy" id="49495"/>
    <lineage>
        <taxon>Eukaryota</taxon>
        <taxon>Viridiplantae</taxon>
        <taxon>Streptophyta</taxon>
        <taxon>Embryophyta</taxon>
        <taxon>Tracheophyta</taxon>
        <taxon>Polypodiopsida</taxon>
        <taxon>Polypodiidae</taxon>
        <taxon>Polypodiales</taxon>
        <taxon>Pteridineae</taxon>
        <taxon>Pteridaceae</taxon>
        <taxon>Parkerioideae</taxon>
        <taxon>Ceratopteris</taxon>
    </lineage>
</organism>
<keyword evidence="9" id="KW-1185">Reference proteome</keyword>
<evidence type="ECO:0000256" key="7">
    <source>
        <dbReference type="SAM" id="Phobius"/>
    </source>
</evidence>
<evidence type="ECO:0000256" key="6">
    <source>
        <dbReference type="ARBA" id="ARBA00029467"/>
    </source>
</evidence>